<dbReference type="EMBL" id="LBQZ01000051">
    <property type="protein sequence ID" value="KKP87361.1"/>
    <property type="molecule type" value="Genomic_DNA"/>
</dbReference>
<evidence type="ECO:0000256" key="1">
    <source>
        <dbReference type="SAM" id="SignalP"/>
    </source>
</evidence>
<dbReference type="NCBIfam" id="TIGR03519">
    <property type="entry name" value="T9SS_PorP_fam"/>
    <property type="match status" value="1"/>
</dbReference>
<protein>
    <recommendedName>
        <fullName evidence="4">Type IX secretion system membrane protein PorP/SprF</fullName>
    </recommendedName>
</protein>
<keyword evidence="1" id="KW-0732">Signal</keyword>
<accession>A0A0G0DFB6</accession>
<dbReference type="PATRIC" id="fig|1618752.3.peg.639"/>
<dbReference type="AlphaFoldDB" id="A0A0G0DFB6"/>
<dbReference type="Pfam" id="PF11751">
    <property type="entry name" value="PorP_SprF"/>
    <property type="match status" value="1"/>
</dbReference>
<gene>
    <name evidence="2" type="ORF">UR91_C0051G0003</name>
</gene>
<evidence type="ECO:0000313" key="3">
    <source>
        <dbReference type="Proteomes" id="UP000034798"/>
    </source>
</evidence>
<dbReference type="Proteomes" id="UP000034798">
    <property type="component" value="Unassembled WGS sequence"/>
</dbReference>
<dbReference type="InterPro" id="IPR019861">
    <property type="entry name" value="PorP/SprF_Bacteroidetes"/>
</dbReference>
<name>A0A0G0DFB6_9BACT</name>
<feature type="signal peptide" evidence="1">
    <location>
        <begin position="1"/>
        <end position="20"/>
    </location>
</feature>
<comment type="caution">
    <text evidence="2">The sequence shown here is derived from an EMBL/GenBank/DDBJ whole genome shotgun (WGS) entry which is preliminary data.</text>
</comment>
<organism evidence="2 3">
    <name type="scientific">Candidatus Nomurabacteria bacterium GW2011_GWC2_35_8</name>
    <dbReference type="NCBI Taxonomy" id="1618752"/>
    <lineage>
        <taxon>Bacteria</taxon>
        <taxon>Candidatus Nomuraibacteriota</taxon>
    </lineage>
</organism>
<evidence type="ECO:0000313" key="2">
    <source>
        <dbReference type="EMBL" id="KKP87361.1"/>
    </source>
</evidence>
<evidence type="ECO:0008006" key="4">
    <source>
        <dbReference type="Google" id="ProtNLM"/>
    </source>
</evidence>
<proteinExistence type="predicted"/>
<sequence>MKLRHLIYILTLLFTVPALAQQDAQYSMFMFNNLAINPGFAGSNDAICASIINRQQYMGFPGRPQTTVFNIDAPISKINSGIGLTINNDLIGWDKKMNILLHYAYRLNLGDGQLGLGLNFGLFNSSFNPKDPLTPDDITETEGDDPVLPVAEVNDMVPDFSFGAFYRLQNLYVGFSSTHLNQADLNYATSTSGESKLTRHYYLAAGYFYKLPNPLFEIRPNLMVKSDLATAQIDANVSLLYNKVVWAGVSYRAGDAIAAMAGVELKNGLKIGYSFDFVTNKIHSVSHEFLIGYCFDLSLDKAKGSYKSVRIL</sequence>
<reference evidence="2 3" key="1">
    <citation type="journal article" date="2015" name="Nature">
        <title>rRNA introns, odd ribosomes, and small enigmatic genomes across a large radiation of phyla.</title>
        <authorList>
            <person name="Brown C.T."/>
            <person name="Hug L.A."/>
            <person name="Thomas B.C."/>
            <person name="Sharon I."/>
            <person name="Castelle C.J."/>
            <person name="Singh A."/>
            <person name="Wilkins M.J."/>
            <person name="Williams K.H."/>
            <person name="Banfield J.F."/>
        </authorList>
    </citation>
    <scope>NUCLEOTIDE SEQUENCE [LARGE SCALE GENOMIC DNA]</scope>
</reference>
<feature type="chain" id="PRO_5002531811" description="Type IX secretion system membrane protein PorP/SprF" evidence="1">
    <location>
        <begin position="21"/>
        <end position="312"/>
    </location>
</feature>